<proteinExistence type="inferred from homology"/>
<dbReference type="SUPFAM" id="SSF50891">
    <property type="entry name" value="Cyclophilin-like"/>
    <property type="match status" value="1"/>
</dbReference>
<keyword evidence="2" id="KW-0812">Transmembrane</keyword>
<accession>A0A0E0IPL2</accession>
<dbReference type="PROSITE" id="PS50072">
    <property type="entry name" value="CSA_PPIASE_2"/>
    <property type="match status" value="1"/>
</dbReference>
<feature type="domain" description="PPIase cyclophilin-type" evidence="3">
    <location>
        <begin position="1"/>
        <end position="103"/>
    </location>
</feature>
<organism evidence="4">
    <name type="scientific">Oryza nivara</name>
    <name type="common">Indian wild rice</name>
    <name type="synonym">Oryza sativa f. spontanea</name>
    <dbReference type="NCBI Taxonomy" id="4536"/>
    <lineage>
        <taxon>Eukaryota</taxon>
        <taxon>Viridiplantae</taxon>
        <taxon>Streptophyta</taxon>
        <taxon>Embryophyta</taxon>
        <taxon>Tracheophyta</taxon>
        <taxon>Spermatophyta</taxon>
        <taxon>Magnoliopsida</taxon>
        <taxon>Liliopsida</taxon>
        <taxon>Poales</taxon>
        <taxon>Poaceae</taxon>
        <taxon>BOP clade</taxon>
        <taxon>Oryzoideae</taxon>
        <taxon>Oryzeae</taxon>
        <taxon>Oryzinae</taxon>
        <taxon>Oryza</taxon>
    </lineage>
</organism>
<keyword evidence="5" id="KW-1185">Reference proteome</keyword>
<reference evidence="4" key="2">
    <citation type="submission" date="2018-04" db="EMBL/GenBank/DDBJ databases">
        <title>OnivRS2 (Oryza nivara Reference Sequence Version 2).</title>
        <authorList>
            <person name="Zhang J."/>
            <person name="Kudrna D."/>
            <person name="Lee S."/>
            <person name="Talag J."/>
            <person name="Rajasekar S."/>
            <person name="Welchert J."/>
            <person name="Hsing Y.-I."/>
            <person name="Wing R.A."/>
        </authorList>
    </citation>
    <scope>NUCLEOTIDE SEQUENCE [LARGE SCALE GENOMIC DNA]</scope>
</reference>
<dbReference type="AlphaFoldDB" id="A0A0E0IPL2"/>
<evidence type="ECO:0000313" key="4">
    <source>
        <dbReference type="EnsemblPlants" id="ONIVA10G02460.1"/>
    </source>
</evidence>
<dbReference type="GO" id="GO:0006457">
    <property type="term" value="P:protein folding"/>
    <property type="evidence" value="ECO:0007669"/>
    <property type="project" value="TreeGrafter"/>
</dbReference>
<feature type="transmembrane region" description="Helical" evidence="2">
    <location>
        <begin position="96"/>
        <end position="117"/>
    </location>
</feature>
<dbReference type="GO" id="GO:0003755">
    <property type="term" value="F:peptidyl-prolyl cis-trans isomerase activity"/>
    <property type="evidence" value="ECO:0007669"/>
    <property type="project" value="InterPro"/>
</dbReference>
<dbReference type="STRING" id="4536.A0A0E0IPL2"/>
<dbReference type="InterPro" id="IPR029000">
    <property type="entry name" value="Cyclophilin-like_dom_sf"/>
</dbReference>
<dbReference type="Gramene" id="ONIVA10G02460.1">
    <property type="protein sequence ID" value="ONIVA10G02460.1"/>
    <property type="gene ID" value="ONIVA10G02460"/>
</dbReference>
<reference evidence="4" key="1">
    <citation type="submission" date="2015-04" db="UniProtKB">
        <authorList>
            <consortium name="EnsemblPlants"/>
        </authorList>
    </citation>
    <scope>IDENTIFICATION</scope>
    <source>
        <strain evidence="4">SL10</strain>
    </source>
</reference>
<dbReference type="Proteomes" id="UP000006591">
    <property type="component" value="Chromosome 10"/>
</dbReference>
<evidence type="ECO:0000259" key="3">
    <source>
        <dbReference type="PROSITE" id="PS50072"/>
    </source>
</evidence>
<keyword evidence="2" id="KW-0472">Membrane</keyword>
<dbReference type="Pfam" id="PF00160">
    <property type="entry name" value="Pro_isomerase"/>
    <property type="match status" value="1"/>
</dbReference>
<dbReference type="Gene3D" id="2.40.100.10">
    <property type="entry name" value="Cyclophilin-like"/>
    <property type="match status" value="2"/>
</dbReference>
<dbReference type="PANTHER" id="PTHR11071:SF528">
    <property type="entry name" value="PEPTIDYL-PROLYL CIS-TRANS ISOMERASE"/>
    <property type="match status" value="1"/>
</dbReference>
<protein>
    <recommendedName>
        <fullName evidence="3">PPIase cyclophilin-type domain-containing protein</fullName>
    </recommendedName>
</protein>
<name>A0A0E0IPL2_ORYNI</name>
<dbReference type="HOGENOM" id="CLU_1974077_0_0_1"/>
<dbReference type="GO" id="GO:0016018">
    <property type="term" value="F:cyclosporin A binding"/>
    <property type="evidence" value="ECO:0007669"/>
    <property type="project" value="TreeGrafter"/>
</dbReference>
<evidence type="ECO:0000313" key="5">
    <source>
        <dbReference type="Proteomes" id="UP000006591"/>
    </source>
</evidence>
<dbReference type="GO" id="GO:0005737">
    <property type="term" value="C:cytoplasm"/>
    <property type="evidence" value="ECO:0007669"/>
    <property type="project" value="TreeGrafter"/>
</dbReference>
<evidence type="ECO:0000256" key="1">
    <source>
        <dbReference type="ARBA" id="ARBA00007365"/>
    </source>
</evidence>
<sequence>MTLLSRAGSVVIEQFADKVPKTTENFRPMCTGGCDMGPAPLQGLNVPPGGARFIIVNRPPWLDGRHVVFRHVVDGMDIVRAVERTATWRGKMVKPVVIGLCGKALALLVYVCAYQCMYTRKRPRLGI</sequence>
<dbReference type="InterPro" id="IPR002130">
    <property type="entry name" value="Cyclophilin-type_PPIase_dom"/>
</dbReference>
<dbReference type="eggNOG" id="KOG0865">
    <property type="taxonomic scope" value="Eukaryota"/>
</dbReference>
<dbReference type="EnsemblPlants" id="ONIVA10G02460.1">
    <property type="protein sequence ID" value="ONIVA10G02460.1"/>
    <property type="gene ID" value="ONIVA10G02460"/>
</dbReference>
<evidence type="ECO:0000256" key="2">
    <source>
        <dbReference type="SAM" id="Phobius"/>
    </source>
</evidence>
<comment type="similarity">
    <text evidence="1">Belongs to the cyclophilin-type PPIase family.</text>
</comment>
<dbReference type="PANTHER" id="PTHR11071">
    <property type="entry name" value="PEPTIDYL-PROLYL CIS-TRANS ISOMERASE"/>
    <property type="match status" value="1"/>
</dbReference>
<keyword evidence="2" id="KW-1133">Transmembrane helix</keyword>